<feature type="domain" description="Core-binding (CB)" evidence="7">
    <location>
        <begin position="71"/>
        <end position="150"/>
    </location>
</feature>
<dbReference type="PROSITE" id="PS51898">
    <property type="entry name" value="TYR_RECOMBINASE"/>
    <property type="match status" value="1"/>
</dbReference>
<dbReference type="Proteomes" id="UP001155110">
    <property type="component" value="Unassembled WGS sequence"/>
</dbReference>
<organism evidence="8 9">
    <name type="scientific">Salinibacter ruber</name>
    <dbReference type="NCBI Taxonomy" id="146919"/>
    <lineage>
        <taxon>Bacteria</taxon>
        <taxon>Pseudomonadati</taxon>
        <taxon>Rhodothermota</taxon>
        <taxon>Rhodothermia</taxon>
        <taxon>Rhodothermales</taxon>
        <taxon>Salinibacteraceae</taxon>
        <taxon>Salinibacter</taxon>
    </lineage>
</organism>
<gene>
    <name evidence="8" type="ORF">GGP99_000025</name>
</gene>
<evidence type="ECO:0000256" key="3">
    <source>
        <dbReference type="ARBA" id="ARBA00023125"/>
    </source>
</evidence>
<dbReference type="InterPro" id="IPR010998">
    <property type="entry name" value="Integrase_recombinase_N"/>
</dbReference>
<evidence type="ECO:0000313" key="8">
    <source>
        <dbReference type="EMBL" id="MCS4156094.1"/>
    </source>
</evidence>
<evidence type="ECO:0000259" key="7">
    <source>
        <dbReference type="PROSITE" id="PS51900"/>
    </source>
</evidence>
<dbReference type="InterPro" id="IPR002104">
    <property type="entry name" value="Integrase_catalytic"/>
</dbReference>
<keyword evidence="2" id="KW-0229">DNA integration</keyword>
<comment type="similarity">
    <text evidence="1">Belongs to the 'phage' integrase family.</text>
</comment>
<sequence>MASLSERNGTYYIDIRDSERDPLRRRLSLRTKDKETARELVGTLSKAYRLGEWDPWTESVADFYDRPNSPLKLSDAISRFLEAKGKDVARLTLKSYRSVLGQFATEVGSRKTVPSLSRDEVERYTRDPAAASSTQRTRHSTVKTFFRWLRARGLTEATPMKGSSLPRSTGSLPAPCLPEDLRSIAHALVAEYIAQRESNAPPPEGGMVWHVDLWHFLLWTGLRIREAARLRWKDVKFSEGLILLHEQKSGEAGTSLLTDKARRVLKSYRCAREPVEHEEYVFSAPHTRAKDRNTDAWCIHRGQTFRRYRQRAMPEKDLSQHSLRHGFCTLLARRGCSAHTIKEAARHSDIQTSQCYVHLTRSDIRSEVDGVL</sequence>
<evidence type="ECO:0000256" key="4">
    <source>
        <dbReference type="ARBA" id="ARBA00023172"/>
    </source>
</evidence>
<feature type="domain" description="Tyr recombinase" evidence="6">
    <location>
        <begin position="171"/>
        <end position="369"/>
    </location>
</feature>
<dbReference type="Pfam" id="PF00589">
    <property type="entry name" value="Phage_integrase"/>
    <property type="match status" value="1"/>
</dbReference>
<dbReference type="InterPro" id="IPR013762">
    <property type="entry name" value="Integrase-like_cat_sf"/>
</dbReference>
<dbReference type="InterPro" id="IPR011010">
    <property type="entry name" value="DNA_brk_join_enz"/>
</dbReference>
<reference evidence="8" key="1">
    <citation type="submission" date="2022-08" db="EMBL/GenBank/DDBJ databases">
        <title>Genomic Encyclopedia of Type Strains, Phase V (KMG-V): Genome sequencing to study the core and pangenomes of soil and plant-associated prokaryotes.</title>
        <authorList>
            <person name="Whitman W."/>
        </authorList>
    </citation>
    <scope>NUCLEOTIDE SEQUENCE</scope>
    <source>
        <strain evidence="8">SP3002</strain>
    </source>
</reference>
<comment type="caution">
    <text evidence="8">The sequence shown here is derived from an EMBL/GenBank/DDBJ whole genome shotgun (WGS) entry which is preliminary data.</text>
</comment>
<dbReference type="GO" id="GO:0015074">
    <property type="term" value="P:DNA integration"/>
    <property type="evidence" value="ECO:0007669"/>
    <property type="project" value="UniProtKB-KW"/>
</dbReference>
<name>A0AAW5P3S9_9BACT</name>
<proteinExistence type="inferred from homology"/>
<keyword evidence="4" id="KW-0233">DNA recombination</keyword>
<accession>A0AAW5P3S9</accession>
<dbReference type="PANTHER" id="PTHR30349">
    <property type="entry name" value="PHAGE INTEGRASE-RELATED"/>
    <property type="match status" value="1"/>
</dbReference>
<dbReference type="GO" id="GO:0006310">
    <property type="term" value="P:DNA recombination"/>
    <property type="evidence" value="ECO:0007669"/>
    <property type="project" value="UniProtKB-KW"/>
</dbReference>
<evidence type="ECO:0000259" key="6">
    <source>
        <dbReference type="PROSITE" id="PS51898"/>
    </source>
</evidence>
<dbReference type="InterPro" id="IPR050090">
    <property type="entry name" value="Tyrosine_recombinase_XerCD"/>
</dbReference>
<dbReference type="EMBL" id="JANTZM010000001">
    <property type="protein sequence ID" value="MCS4156094.1"/>
    <property type="molecule type" value="Genomic_DNA"/>
</dbReference>
<evidence type="ECO:0000256" key="2">
    <source>
        <dbReference type="ARBA" id="ARBA00022908"/>
    </source>
</evidence>
<dbReference type="GO" id="GO:0003677">
    <property type="term" value="F:DNA binding"/>
    <property type="evidence" value="ECO:0007669"/>
    <property type="project" value="UniProtKB-UniRule"/>
</dbReference>
<dbReference type="Gene3D" id="1.10.443.10">
    <property type="entry name" value="Intergrase catalytic core"/>
    <property type="match status" value="1"/>
</dbReference>
<dbReference type="CDD" id="cd00397">
    <property type="entry name" value="DNA_BRE_C"/>
    <property type="match status" value="1"/>
</dbReference>
<keyword evidence="3 5" id="KW-0238">DNA-binding</keyword>
<evidence type="ECO:0000256" key="5">
    <source>
        <dbReference type="PROSITE-ProRule" id="PRU01248"/>
    </source>
</evidence>
<dbReference type="SUPFAM" id="SSF56349">
    <property type="entry name" value="DNA breaking-rejoining enzymes"/>
    <property type="match status" value="1"/>
</dbReference>
<dbReference type="RefSeq" id="WP_259258021.1">
    <property type="nucleotide sequence ID" value="NZ_JANTZM010000001.1"/>
</dbReference>
<evidence type="ECO:0000256" key="1">
    <source>
        <dbReference type="ARBA" id="ARBA00008857"/>
    </source>
</evidence>
<dbReference type="AlphaFoldDB" id="A0AAW5P3S9"/>
<evidence type="ECO:0000313" key="9">
    <source>
        <dbReference type="Proteomes" id="UP001155110"/>
    </source>
</evidence>
<dbReference type="PANTHER" id="PTHR30349:SF41">
    <property type="entry name" value="INTEGRASE_RECOMBINASE PROTEIN MJ0367-RELATED"/>
    <property type="match status" value="1"/>
</dbReference>
<protein>
    <submittedName>
        <fullName evidence="8">Site-specific recombinase XerD</fullName>
    </submittedName>
</protein>
<dbReference type="PROSITE" id="PS51900">
    <property type="entry name" value="CB"/>
    <property type="match status" value="1"/>
</dbReference>
<dbReference type="InterPro" id="IPR044068">
    <property type="entry name" value="CB"/>
</dbReference>
<dbReference type="Gene3D" id="1.10.150.130">
    <property type="match status" value="1"/>
</dbReference>